<dbReference type="InterPro" id="IPR036736">
    <property type="entry name" value="ACP-like_sf"/>
</dbReference>
<dbReference type="Gene3D" id="3.30.70.3290">
    <property type="match status" value="1"/>
</dbReference>
<dbReference type="InterPro" id="IPR018201">
    <property type="entry name" value="Ketoacyl_synth_AS"/>
</dbReference>
<dbReference type="OrthoDB" id="9778690at2"/>
<evidence type="ECO:0000256" key="7">
    <source>
        <dbReference type="PROSITE-ProRule" id="PRU01363"/>
    </source>
</evidence>
<dbReference type="InterPro" id="IPR020841">
    <property type="entry name" value="PKS_Beta-ketoAc_synthase_dom"/>
</dbReference>
<evidence type="ECO:0000259" key="9">
    <source>
        <dbReference type="PROSITE" id="PS52004"/>
    </source>
</evidence>
<evidence type="ECO:0000256" key="2">
    <source>
        <dbReference type="ARBA" id="ARBA00022553"/>
    </source>
</evidence>
<dbReference type="GO" id="GO:0071770">
    <property type="term" value="P:DIM/DIP cell wall layer assembly"/>
    <property type="evidence" value="ECO:0007669"/>
    <property type="project" value="TreeGrafter"/>
</dbReference>
<dbReference type="Pfam" id="PF16197">
    <property type="entry name" value="KAsynt_C_assoc"/>
    <property type="match status" value="1"/>
</dbReference>
<dbReference type="Pfam" id="PF21089">
    <property type="entry name" value="PKS_DH_N"/>
    <property type="match status" value="1"/>
</dbReference>
<dbReference type="PANTHER" id="PTHR43775">
    <property type="entry name" value="FATTY ACID SYNTHASE"/>
    <property type="match status" value="1"/>
</dbReference>
<dbReference type="InterPro" id="IPR049900">
    <property type="entry name" value="PKS_mFAS_DH"/>
</dbReference>
<protein>
    <submittedName>
        <fullName evidence="11">Uncharacterized protein</fullName>
    </submittedName>
</protein>
<keyword evidence="3" id="KW-0808">Transferase</keyword>
<keyword evidence="5" id="KW-0511">Multifunctional enzyme</keyword>
<organism evidence="11 12">
    <name type="scientific">Marinibacterium profundimaris</name>
    <dbReference type="NCBI Taxonomy" id="1679460"/>
    <lineage>
        <taxon>Bacteria</taxon>
        <taxon>Pseudomonadati</taxon>
        <taxon>Pseudomonadota</taxon>
        <taxon>Alphaproteobacteria</taxon>
        <taxon>Rhodobacterales</taxon>
        <taxon>Paracoccaceae</taxon>
        <taxon>Marinibacterium</taxon>
    </lineage>
</organism>
<dbReference type="InterPro" id="IPR001227">
    <property type="entry name" value="Ac_transferase_dom_sf"/>
</dbReference>
<dbReference type="GO" id="GO:0031177">
    <property type="term" value="F:phosphopantetheine binding"/>
    <property type="evidence" value="ECO:0007669"/>
    <property type="project" value="InterPro"/>
</dbReference>
<dbReference type="SMART" id="SM00827">
    <property type="entry name" value="PKS_AT"/>
    <property type="match status" value="1"/>
</dbReference>
<feature type="domain" description="Ketosynthase family 3 (KS3)" evidence="9">
    <location>
        <begin position="9"/>
        <end position="435"/>
    </location>
</feature>
<dbReference type="InterPro" id="IPR009081">
    <property type="entry name" value="PP-bd_ACP"/>
</dbReference>
<evidence type="ECO:0000256" key="1">
    <source>
        <dbReference type="ARBA" id="ARBA00022450"/>
    </source>
</evidence>
<dbReference type="SMART" id="SM00826">
    <property type="entry name" value="PKS_DH"/>
    <property type="match status" value="1"/>
</dbReference>
<accession>A0A225NMP8</accession>
<dbReference type="InterPro" id="IPR016035">
    <property type="entry name" value="Acyl_Trfase/lysoPLipase"/>
</dbReference>
<dbReference type="GO" id="GO:0005737">
    <property type="term" value="C:cytoplasm"/>
    <property type="evidence" value="ECO:0007669"/>
    <property type="project" value="TreeGrafter"/>
</dbReference>
<gene>
    <name evidence="11" type="ORF">ATO3_16825</name>
</gene>
<dbReference type="Pfam" id="PF00550">
    <property type="entry name" value="PP-binding"/>
    <property type="match status" value="1"/>
</dbReference>
<dbReference type="Proteomes" id="UP000215377">
    <property type="component" value="Unassembled WGS sequence"/>
</dbReference>
<evidence type="ECO:0000256" key="6">
    <source>
        <dbReference type="ARBA" id="ARBA00023315"/>
    </source>
</evidence>
<dbReference type="SUPFAM" id="SSF51735">
    <property type="entry name" value="NAD(P)-binding Rossmann-fold domains"/>
    <property type="match status" value="3"/>
</dbReference>
<dbReference type="Pfam" id="PF08659">
    <property type="entry name" value="KR"/>
    <property type="match status" value="1"/>
</dbReference>
<keyword evidence="2" id="KW-0597">Phosphoprotein</keyword>
<dbReference type="Pfam" id="PF02801">
    <property type="entry name" value="Ketoacyl-synt_C"/>
    <property type="match status" value="1"/>
</dbReference>
<dbReference type="CDD" id="cd05274">
    <property type="entry name" value="KR_FAS_SDR_x"/>
    <property type="match status" value="1"/>
</dbReference>
<reference evidence="11 12" key="1">
    <citation type="submission" date="2013-04" db="EMBL/GenBank/DDBJ databases">
        <title>Oceanicola sp. 22II1-22F33 Genome Sequencing.</title>
        <authorList>
            <person name="Lai Q."/>
            <person name="Li G."/>
            <person name="Shao Z."/>
        </authorList>
    </citation>
    <scope>NUCLEOTIDE SEQUENCE [LARGE SCALE GENOMIC DNA]</scope>
    <source>
        <strain evidence="11 12">22II1-22F33</strain>
    </source>
</reference>
<dbReference type="Pfam" id="PF14765">
    <property type="entry name" value="PS-DH"/>
    <property type="match status" value="1"/>
</dbReference>
<dbReference type="Gene3D" id="3.90.180.10">
    <property type="entry name" value="Medium-chain alcohol dehydrogenases, catalytic domain"/>
    <property type="match status" value="1"/>
</dbReference>
<dbReference type="InterPro" id="IPR011032">
    <property type="entry name" value="GroES-like_sf"/>
</dbReference>
<dbReference type="SUPFAM" id="SSF47336">
    <property type="entry name" value="ACP-like"/>
    <property type="match status" value="1"/>
</dbReference>
<dbReference type="Gene3D" id="3.40.366.10">
    <property type="entry name" value="Malonyl-Coenzyme A Acyl Carrier Protein, domain 2"/>
    <property type="match status" value="1"/>
</dbReference>
<feature type="domain" description="Carrier" evidence="8">
    <location>
        <begin position="1961"/>
        <end position="2038"/>
    </location>
</feature>
<evidence type="ECO:0000259" key="10">
    <source>
        <dbReference type="PROSITE" id="PS52019"/>
    </source>
</evidence>
<dbReference type="InterPro" id="IPR050091">
    <property type="entry name" value="PKS_NRPS_Biosynth_Enz"/>
</dbReference>
<dbReference type="InterPro" id="IPR057326">
    <property type="entry name" value="KR_dom"/>
</dbReference>
<dbReference type="SUPFAM" id="SSF50129">
    <property type="entry name" value="GroES-like"/>
    <property type="match status" value="1"/>
</dbReference>
<dbReference type="InterPro" id="IPR014043">
    <property type="entry name" value="Acyl_transferase_dom"/>
</dbReference>
<dbReference type="GO" id="GO:0005886">
    <property type="term" value="C:plasma membrane"/>
    <property type="evidence" value="ECO:0007669"/>
    <property type="project" value="TreeGrafter"/>
</dbReference>
<dbReference type="Gene3D" id="3.40.47.10">
    <property type="match status" value="1"/>
</dbReference>
<dbReference type="CDD" id="cd00833">
    <property type="entry name" value="PKS"/>
    <property type="match status" value="1"/>
</dbReference>
<feature type="active site" description="Proton acceptor; for dehydratase activity" evidence="7">
    <location>
        <position position="909"/>
    </location>
</feature>
<dbReference type="InterPro" id="IPR013149">
    <property type="entry name" value="ADH-like_C"/>
</dbReference>
<dbReference type="SUPFAM" id="SSF53901">
    <property type="entry name" value="Thiolase-like"/>
    <property type="match status" value="1"/>
</dbReference>
<dbReference type="InterPro" id="IPR020807">
    <property type="entry name" value="PKS_DH"/>
</dbReference>
<dbReference type="InterPro" id="IPR013968">
    <property type="entry name" value="PKS_KR"/>
</dbReference>
<dbReference type="GO" id="GO:0016491">
    <property type="term" value="F:oxidoreductase activity"/>
    <property type="evidence" value="ECO:0007669"/>
    <property type="project" value="InterPro"/>
</dbReference>
<dbReference type="PROSITE" id="PS00012">
    <property type="entry name" value="PHOSPHOPANTETHEINE"/>
    <property type="match status" value="1"/>
</dbReference>
<dbReference type="GO" id="GO:0004312">
    <property type="term" value="F:fatty acid synthase activity"/>
    <property type="evidence" value="ECO:0007669"/>
    <property type="project" value="TreeGrafter"/>
</dbReference>
<dbReference type="PROSITE" id="PS50075">
    <property type="entry name" value="CARRIER"/>
    <property type="match status" value="1"/>
</dbReference>
<dbReference type="SUPFAM" id="SSF52151">
    <property type="entry name" value="FabD/lysophospholipase-like"/>
    <property type="match status" value="1"/>
</dbReference>
<dbReference type="InterPro" id="IPR032821">
    <property type="entry name" value="PKS_assoc"/>
</dbReference>
<feature type="domain" description="PKS/mFAS DH" evidence="10">
    <location>
        <begin position="877"/>
        <end position="1158"/>
    </location>
</feature>
<dbReference type="CDD" id="cd05195">
    <property type="entry name" value="enoyl_red"/>
    <property type="match status" value="1"/>
</dbReference>
<dbReference type="InterPro" id="IPR016036">
    <property type="entry name" value="Malonyl_transacylase_ACP-bd"/>
</dbReference>
<dbReference type="RefSeq" id="WP_088651055.1">
    <property type="nucleotide sequence ID" value="NZ_AQQR01000007.1"/>
</dbReference>
<dbReference type="InterPro" id="IPR014030">
    <property type="entry name" value="Ketoacyl_synth_N"/>
</dbReference>
<dbReference type="Pfam" id="PF00109">
    <property type="entry name" value="ketoacyl-synt"/>
    <property type="match status" value="1"/>
</dbReference>
<dbReference type="Pfam" id="PF00107">
    <property type="entry name" value="ADH_zinc_N"/>
    <property type="match status" value="1"/>
</dbReference>
<dbReference type="InterPro" id="IPR006162">
    <property type="entry name" value="Ppantetheine_attach_site"/>
</dbReference>
<dbReference type="SMART" id="SM00822">
    <property type="entry name" value="PKS_KR"/>
    <property type="match status" value="1"/>
</dbReference>
<name>A0A225NMP8_9RHOB</name>
<dbReference type="InterPro" id="IPR020843">
    <property type="entry name" value="ER"/>
</dbReference>
<dbReference type="PROSITE" id="PS00606">
    <property type="entry name" value="KS3_1"/>
    <property type="match status" value="1"/>
</dbReference>
<dbReference type="InterPro" id="IPR049551">
    <property type="entry name" value="PKS_DH_C"/>
</dbReference>
<dbReference type="SMART" id="SM00823">
    <property type="entry name" value="PKS_PP"/>
    <property type="match status" value="1"/>
</dbReference>
<sequence>MTDLSLYGDSAIAITGMAGRFPGADSVEALWPLLSEGRSGLRQLSREELLASGVAERVLDDPNYIPVCAPIADFDMFDAGFFRITPAEAAGTDPQQRLFLQHAWQALEQSGHASGRDHLQIGVFGGASLSSYLTENILPTIDRTASTNIMGAFVGNDKDYLATSVAYRLDLRGPAVTVQTACSTGLVAVHMAAQSLLSGECDLALAGSVTVRAPHLVGYRHQPGGVMAADGVCRPFDRTGTGTVFGNGVGVFALRRLEDALADGDPIRAVVQGTAINNDGAQKVGFVAPSVEGQITVIAEALSVAGCRPEEIDVIEAHGTGTRIGDAIELRALAQVFGVAARPDGPLRVGSIKGNMGHLETAAGAAALAKAVLMLERRAVPPSLMAGDPIPELDEAPALGLARGMEDWAERAGPRRVGVSSFGIGGTNAHLVLAEAPAEAEVPRGQIPPADPTACYMSLTARSEASLRAMAGQAAAWLRAAPERPWSRLMADLGRGRPALPVTLAVTGRSRAEIAQRLEDTAAGQVDPLAAVGHAPEALVLGGLFAGQGARLSGAGAQAHAANPAFGAALETAAQVLAPYDVPVMDVLVKGAFEPVEPGQVQPLCVALQVAGAALWAAEGVQPKVVVGHSIGEISAAVAAGLLTMDSALVFAARRGLAMQRLCAEGAMLAVPQDGARALEMGLPDLDIAARNGPDALVLAGLPGAVAEAETRLTAAGLRAIRLPVARAYHSRMMAPALDAVAEAATVLEPGPGQGTLVSTRTGAVLDPDRLTDPAYWRGHAAEPVLLHQALREAAGLGTTHWLELGPERQLAPYVRVVGEMPVIHGLQEGGTPDEALAAARVKLRAAGLPLRTFARQADAPGRAHPAPVYVFDRQRHWIEAPRAEAPAAPADELVLELGPGSDPYLADHRLSGRVVLPGALWVELALACAREAFGEDGQIEQLVLHRPVSLADGANARILMSSRTDGGRARLEVALQGEGEAAPLPIASAGLRRGTPGRRPVAPAPTADAQVVDGNEFYDGLAAVGLNYGPAFRGVTQLHYGAGAAHGVIRVPDEVAEDCAIYHVHPAVMDAILHVAAGVFLDTGAQGGQAYLPSAIGTLEAFAAIDPGQPLAVSAWRTGASEDEAQVFVDLLVTQGADVVLQIRDLTLTRLGAAQMTGPVTGAARRVATHWIPSDPAPGGAGPDVLIAEPDAPLAEPVAAACACVCAPYDGQLPAGAIHHVILAPEAGKAQDAEALSHVAHRLLDQVTRLAAIAPPGSRVDVITRGASDMPGAARDPGAAGIWSMLGALAAEYTGTLELRRIDLALTPSKADLDLLARLLAADPAENRCAIREGQLMLARMEDVAPDPVTPEEPKDAALRLETPEPGQMQALGYRSLPRPVPGPGQVLIRVEAASLNFLDVLAALGRRPDLPSGPLSALGSECAGVVEATGPGVDGCAPGARVVALCAGALASHVLVDARFVRPTGDLSPAEAAALPVVYATAIHALRHVARLQAGETVLIHSAAGGVGLAAMEVARACGARILATTSSEEKRALLLDRGAEAVLASRDDSFVAGVLEATEGEGVDVVINLLAGDLMAASIDCLAPYGRFVDITKRDIYEGGSLPLQAFRANLSFAAVDLARMYSERPVMLSALLDEVFEGVGQGLYALPPVEIVPATDTVPAFLKMARAQHVGKLVVDLTEPPEPVTRSLAGLRPDAACVISGGLGGLGLAVARYLAQLGARHLVLLGRSAPGAEARAAIRALQLSGVTVDVVASDITDAGGLRAAMAPVLETTRIGGLFHLAGVLEDRRADSVEPEDFARAAAPKLDGLAHLAGLLDPETLDHFVVFSSLSAHMPPPGQAAYAAANGAMEALATRLGARVIAWGGWGEAGMAARSGAADLGARIGLPPMAPAHALQALGAAMIDRRPDVIVTGLDPVALQKGAPALAAERYLEGIVEAAPEAAPAEVALALEGLEPEARVERLTGFILDTLADVLSLRADQLDPEVKFLQLGLESLTALEMAARIERGLGIALNPTLIETHDSPALLAAALVKQLFPEARREAG</sequence>
<evidence type="ECO:0000256" key="4">
    <source>
        <dbReference type="ARBA" id="ARBA00022857"/>
    </source>
</evidence>
<dbReference type="PROSITE" id="PS52004">
    <property type="entry name" value="KS3_2"/>
    <property type="match status" value="1"/>
</dbReference>
<dbReference type="InterPro" id="IPR013154">
    <property type="entry name" value="ADH-like_N"/>
</dbReference>
<evidence type="ECO:0000313" key="12">
    <source>
        <dbReference type="Proteomes" id="UP000215377"/>
    </source>
</evidence>
<dbReference type="Pfam" id="PF00698">
    <property type="entry name" value="Acyl_transf_1"/>
    <property type="match status" value="1"/>
</dbReference>
<dbReference type="Pfam" id="PF08240">
    <property type="entry name" value="ADH_N"/>
    <property type="match status" value="1"/>
</dbReference>
<dbReference type="GO" id="GO:0006633">
    <property type="term" value="P:fatty acid biosynthetic process"/>
    <property type="evidence" value="ECO:0007669"/>
    <property type="project" value="InterPro"/>
</dbReference>
<comment type="caution">
    <text evidence="11">The sequence shown here is derived from an EMBL/GenBank/DDBJ whole genome shotgun (WGS) entry which is preliminary data.</text>
</comment>
<evidence type="ECO:0000256" key="5">
    <source>
        <dbReference type="ARBA" id="ARBA00023268"/>
    </source>
</evidence>
<dbReference type="EMBL" id="AQQR01000007">
    <property type="protein sequence ID" value="OWU72230.1"/>
    <property type="molecule type" value="Genomic_DNA"/>
</dbReference>
<dbReference type="Gene3D" id="3.40.50.720">
    <property type="entry name" value="NAD(P)-binding Rossmann-like Domain"/>
    <property type="match status" value="3"/>
</dbReference>
<dbReference type="PANTHER" id="PTHR43775:SF37">
    <property type="entry name" value="SI:DKEY-61P9.11"/>
    <property type="match status" value="1"/>
</dbReference>
<evidence type="ECO:0000313" key="11">
    <source>
        <dbReference type="EMBL" id="OWU72230.1"/>
    </source>
</evidence>
<dbReference type="InterPro" id="IPR016039">
    <property type="entry name" value="Thiolase-like"/>
</dbReference>
<dbReference type="InterPro" id="IPR036291">
    <property type="entry name" value="NAD(P)-bd_dom_sf"/>
</dbReference>
<dbReference type="Gene3D" id="1.10.1200.10">
    <property type="entry name" value="ACP-like"/>
    <property type="match status" value="1"/>
</dbReference>
<dbReference type="InterPro" id="IPR020806">
    <property type="entry name" value="PKS_PP-bd"/>
</dbReference>
<feature type="region of interest" description="C-terminal hotdog fold" evidence="7">
    <location>
        <begin position="1010"/>
        <end position="1158"/>
    </location>
</feature>
<dbReference type="GO" id="GO:0004315">
    <property type="term" value="F:3-oxoacyl-[acyl-carrier-protein] synthase activity"/>
    <property type="evidence" value="ECO:0007669"/>
    <property type="project" value="InterPro"/>
</dbReference>
<keyword evidence="4" id="KW-0521">NADP</keyword>
<proteinExistence type="predicted"/>
<dbReference type="InterPro" id="IPR014031">
    <property type="entry name" value="Ketoacyl_synth_C"/>
</dbReference>
<keyword evidence="6" id="KW-0012">Acyltransferase</keyword>
<dbReference type="SMART" id="SM01294">
    <property type="entry name" value="PKS_PP_betabranch"/>
    <property type="match status" value="1"/>
</dbReference>
<evidence type="ECO:0000256" key="3">
    <source>
        <dbReference type="ARBA" id="ARBA00022679"/>
    </source>
</evidence>
<dbReference type="SMART" id="SM00825">
    <property type="entry name" value="PKS_KS"/>
    <property type="match status" value="1"/>
</dbReference>
<dbReference type="Gene3D" id="3.10.129.110">
    <property type="entry name" value="Polyketide synthase dehydratase"/>
    <property type="match status" value="1"/>
</dbReference>
<dbReference type="InterPro" id="IPR049552">
    <property type="entry name" value="PKS_DH_N"/>
</dbReference>
<dbReference type="SUPFAM" id="SSF55048">
    <property type="entry name" value="Probable ACP-binding domain of malonyl-CoA ACP transacylase"/>
    <property type="match status" value="1"/>
</dbReference>
<evidence type="ECO:0000259" key="8">
    <source>
        <dbReference type="PROSITE" id="PS50075"/>
    </source>
</evidence>
<keyword evidence="12" id="KW-1185">Reference proteome</keyword>
<feature type="active site" description="Proton donor; for dehydratase activity" evidence="7">
    <location>
        <position position="1071"/>
    </location>
</feature>
<keyword evidence="1" id="KW-0596">Phosphopantetheine</keyword>
<dbReference type="SMART" id="SM00829">
    <property type="entry name" value="PKS_ER"/>
    <property type="match status" value="1"/>
</dbReference>
<feature type="region of interest" description="N-terminal hotdog fold" evidence="7">
    <location>
        <begin position="877"/>
        <end position="1000"/>
    </location>
</feature>
<dbReference type="FunFam" id="3.40.50.720:FF:000209">
    <property type="entry name" value="Polyketide synthase Pks12"/>
    <property type="match status" value="1"/>
</dbReference>
<dbReference type="InterPro" id="IPR042104">
    <property type="entry name" value="PKS_dehydratase_sf"/>
</dbReference>
<dbReference type="PROSITE" id="PS52019">
    <property type="entry name" value="PKS_MFAS_DH"/>
    <property type="match status" value="1"/>
</dbReference>